<name>A0A239BKT5_9ACTN</name>
<dbReference type="Proteomes" id="UP000198280">
    <property type="component" value="Unassembled WGS sequence"/>
</dbReference>
<dbReference type="RefSeq" id="WP_089222729.1">
    <property type="nucleotide sequence ID" value="NZ_FZOF01000003.1"/>
</dbReference>
<sequence length="297" mass="31638">MNPTTLNGATLEKLISAAVAAPSFRGSRPWRYRLDPDTGTFQVRAVPAPGVPEPEAAARALHVSVGAAVFNLRVALAHFGWEPAVQLLPVPGDPDLLASVRPIGPRHVGDSPYRDLYDAIWRRHSCRTPYFAHCPTGAVVLELIDAAHAEGASLTLPRTEETLRLLRLTAEAEQRGETDVGRAAGSGGRVHEDSGAGAAASLDPGRRPLVAVLTTPDDSCADWLRAGQAMERVVLLATAHTVHATLLHEAMEWPDLRAAMRTTDYGPGLVQMLIRFGAAATGDCAPRVPVRGSVERG</sequence>
<accession>A0A239BKT5</accession>
<dbReference type="InterPro" id="IPR000415">
    <property type="entry name" value="Nitroreductase-like"/>
</dbReference>
<gene>
    <name evidence="2" type="ORF">SAMN05216252_1039</name>
</gene>
<organism evidence="2 3">
    <name type="scientific">Actinacidiphila glaucinigra</name>
    <dbReference type="NCBI Taxonomy" id="235986"/>
    <lineage>
        <taxon>Bacteria</taxon>
        <taxon>Bacillati</taxon>
        <taxon>Actinomycetota</taxon>
        <taxon>Actinomycetes</taxon>
        <taxon>Kitasatosporales</taxon>
        <taxon>Streptomycetaceae</taxon>
        <taxon>Actinacidiphila</taxon>
    </lineage>
</organism>
<evidence type="ECO:0000313" key="3">
    <source>
        <dbReference type="Proteomes" id="UP000198280"/>
    </source>
</evidence>
<feature type="region of interest" description="Disordered" evidence="1">
    <location>
        <begin position="174"/>
        <end position="201"/>
    </location>
</feature>
<dbReference type="Gene3D" id="3.40.109.10">
    <property type="entry name" value="NADH Oxidase"/>
    <property type="match status" value="1"/>
</dbReference>
<evidence type="ECO:0008006" key="4">
    <source>
        <dbReference type="Google" id="ProtNLM"/>
    </source>
</evidence>
<protein>
    <recommendedName>
        <fullName evidence="4">Nitroreductase domain-containing protein</fullName>
    </recommendedName>
</protein>
<proteinExistence type="predicted"/>
<dbReference type="EMBL" id="FZOF01000003">
    <property type="protein sequence ID" value="SNS08199.1"/>
    <property type="molecule type" value="Genomic_DNA"/>
</dbReference>
<dbReference type="GO" id="GO:0016491">
    <property type="term" value="F:oxidoreductase activity"/>
    <property type="evidence" value="ECO:0007669"/>
    <property type="project" value="InterPro"/>
</dbReference>
<evidence type="ECO:0000313" key="2">
    <source>
        <dbReference type="EMBL" id="SNS08199.1"/>
    </source>
</evidence>
<dbReference type="AlphaFoldDB" id="A0A239BKT5"/>
<dbReference type="OrthoDB" id="8156917at2"/>
<reference evidence="2 3" key="1">
    <citation type="submission" date="2017-06" db="EMBL/GenBank/DDBJ databases">
        <authorList>
            <person name="Kim H.J."/>
            <person name="Triplett B.A."/>
        </authorList>
    </citation>
    <scope>NUCLEOTIDE SEQUENCE [LARGE SCALE GENOMIC DNA]</scope>
    <source>
        <strain evidence="2 3">CGMCC 4.1858</strain>
    </source>
</reference>
<keyword evidence="3" id="KW-1185">Reference proteome</keyword>
<dbReference type="SUPFAM" id="SSF55469">
    <property type="entry name" value="FMN-dependent nitroreductase-like"/>
    <property type="match status" value="1"/>
</dbReference>
<evidence type="ECO:0000256" key="1">
    <source>
        <dbReference type="SAM" id="MobiDB-lite"/>
    </source>
</evidence>